<keyword evidence="1" id="KW-0479">Metal-binding</keyword>
<dbReference type="Gene3D" id="1.10.1280.10">
    <property type="entry name" value="Di-copper center containing domain from catechol oxidase"/>
    <property type="match status" value="1"/>
</dbReference>
<dbReference type="GO" id="GO:0046872">
    <property type="term" value="F:metal ion binding"/>
    <property type="evidence" value="ECO:0007669"/>
    <property type="project" value="UniProtKB-KW"/>
</dbReference>
<evidence type="ECO:0000256" key="1">
    <source>
        <dbReference type="ARBA" id="ARBA00022723"/>
    </source>
</evidence>
<dbReference type="STRING" id="2880.D7G132"/>
<dbReference type="SUPFAM" id="SSF48056">
    <property type="entry name" value="Di-copper centre-containing domain"/>
    <property type="match status" value="1"/>
</dbReference>
<dbReference type="InterPro" id="IPR008922">
    <property type="entry name" value="Di-copper_centre_dom_sf"/>
</dbReference>
<keyword evidence="5" id="KW-1185">Reference proteome</keyword>
<protein>
    <submittedName>
        <fullName evidence="4">Tyrosinase</fullName>
    </submittedName>
</protein>
<evidence type="ECO:0000313" key="4">
    <source>
        <dbReference type="EMBL" id="CBJ33142.1"/>
    </source>
</evidence>
<evidence type="ECO:0000256" key="2">
    <source>
        <dbReference type="SAM" id="MobiDB-lite"/>
    </source>
</evidence>
<dbReference type="AlphaFoldDB" id="D7G132"/>
<dbReference type="PANTHER" id="PTHR11474">
    <property type="entry name" value="TYROSINASE FAMILY MEMBER"/>
    <property type="match status" value="1"/>
</dbReference>
<feature type="region of interest" description="Disordered" evidence="2">
    <location>
        <begin position="704"/>
        <end position="745"/>
    </location>
</feature>
<dbReference type="Proteomes" id="UP000002630">
    <property type="component" value="Unassembled WGS sequence"/>
</dbReference>
<proteinExistence type="predicted"/>
<evidence type="ECO:0000313" key="5">
    <source>
        <dbReference type="Proteomes" id="UP000002630"/>
    </source>
</evidence>
<reference evidence="4 5" key="1">
    <citation type="journal article" date="2010" name="Nature">
        <title>The Ectocarpus genome and the independent evolution of multicellularity in brown algae.</title>
        <authorList>
            <person name="Cock J.M."/>
            <person name="Sterck L."/>
            <person name="Rouze P."/>
            <person name="Scornet D."/>
            <person name="Allen A.E."/>
            <person name="Amoutzias G."/>
            <person name="Anthouard V."/>
            <person name="Artiguenave F."/>
            <person name="Aury J.M."/>
            <person name="Badger J.H."/>
            <person name="Beszteri B."/>
            <person name="Billiau K."/>
            <person name="Bonnet E."/>
            <person name="Bothwell J.H."/>
            <person name="Bowler C."/>
            <person name="Boyen C."/>
            <person name="Brownlee C."/>
            <person name="Carrano C.J."/>
            <person name="Charrier B."/>
            <person name="Cho G.Y."/>
            <person name="Coelho S.M."/>
            <person name="Collen J."/>
            <person name="Corre E."/>
            <person name="Da Silva C."/>
            <person name="Delage L."/>
            <person name="Delaroque N."/>
            <person name="Dittami S.M."/>
            <person name="Doulbeau S."/>
            <person name="Elias M."/>
            <person name="Farnham G."/>
            <person name="Gachon C.M."/>
            <person name="Gschloessl B."/>
            <person name="Heesch S."/>
            <person name="Jabbari K."/>
            <person name="Jubin C."/>
            <person name="Kawai H."/>
            <person name="Kimura K."/>
            <person name="Kloareg B."/>
            <person name="Kupper F.C."/>
            <person name="Lang D."/>
            <person name="Le Bail A."/>
            <person name="Leblanc C."/>
            <person name="Lerouge P."/>
            <person name="Lohr M."/>
            <person name="Lopez P.J."/>
            <person name="Martens C."/>
            <person name="Maumus F."/>
            <person name="Michel G."/>
            <person name="Miranda-Saavedra D."/>
            <person name="Morales J."/>
            <person name="Moreau H."/>
            <person name="Motomura T."/>
            <person name="Nagasato C."/>
            <person name="Napoli C.A."/>
            <person name="Nelson D.R."/>
            <person name="Nyvall-Collen P."/>
            <person name="Peters A.F."/>
            <person name="Pommier C."/>
            <person name="Potin P."/>
            <person name="Poulain J."/>
            <person name="Quesneville H."/>
            <person name="Read B."/>
            <person name="Rensing S.A."/>
            <person name="Ritter A."/>
            <person name="Rousvoal S."/>
            <person name="Samanta M."/>
            <person name="Samson G."/>
            <person name="Schroeder D.C."/>
            <person name="Segurens B."/>
            <person name="Strittmatter M."/>
            <person name="Tonon T."/>
            <person name="Tregear J.W."/>
            <person name="Valentin K."/>
            <person name="von Dassow P."/>
            <person name="Yamagishi T."/>
            <person name="Van de Peer Y."/>
            <person name="Wincker P."/>
        </authorList>
    </citation>
    <scope>NUCLEOTIDE SEQUENCE [LARGE SCALE GENOMIC DNA]</scope>
    <source>
        <strain evidence="5">Ec32 / CCAP1310/4</strain>
    </source>
</reference>
<dbReference type="EMBL" id="FN649760">
    <property type="protein sequence ID" value="CBJ33142.1"/>
    <property type="molecule type" value="Genomic_DNA"/>
</dbReference>
<dbReference type="GO" id="GO:0016491">
    <property type="term" value="F:oxidoreductase activity"/>
    <property type="evidence" value="ECO:0007669"/>
    <property type="project" value="InterPro"/>
</dbReference>
<organism evidence="4 5">
    <name type="scientific">Ectocarpus siliculosus</name>
    <name type="common">Brown alga</name>
    <name type="synonym">Conferva siliculosa</name>
    <dbReference type="NCBI Taxonomy" id="2880"/>
    <lineage>
        <taxon>Eukaryota</taxon>
        <taxon>Sar</taxon>
        <taxon>Stramenopiles</taxon>
        <taxon>Ochrophyta</taxon>
        <taxon>PX clade</taxon>
        <taxon>Phaeophyceae</taxon>
        <taxon>Ectocarpales</taxon>
        <taxon>Ectocarpaceae</taxon>
        <taxon>Ectocarpus</taxon>
    </lineage>
</organism>
<name>D7G132_ECTSI</name>
<dbReference type="InParanoid" id="D7G132"/>
<gene>
    <name evidence="4" type="ORF">Esi_0431_0009</name>
</gene>
<accession>D7G132</accession>
<dbReference type="Pfam" id="PF00264">
    <property type="entry name" value="Tyrosinase"/>
    <property type="match status" value="1"/>
</dbReference>
<dbReference type="InterPro" id="IPR050316">
    <property type="entry name" value="Tyrosinase/Hemocyanin"/>
</dbReference>
<dbReference type="OrthoDB" id="185207at2759"/>
<feature type="domain" description="Tyrosinase copper-binding" evidence="3">
    <location>
        <begin position="259"/>
        <end position="453"/>
    </location>
</feature>
<sequence>MGEEQNPCTGTRRDRVLEQPHPTRWRNLAVVGALVIGATVVGVAFNRQPRAIAVTPSNSGASLVDIVTPSAGTSTTADEAIPFSPRAFPKKIVETPKVQEETAGTVEEVAPLSFQALNFYHIRDGKPAQDYPWLQDVKLIEPHRETTLSVSSPRDGYDYIWEVRSGDTDDTEVRASARGAEALITLTILDDNVITLKEVTSDGEIMRQLDELVMVKYVRREIRTLTDDEREELFDAMFTLWDVRVDTGKGKELYGDDYADIYAINRLHFKAAMSETCDHFHDGLGFLTSHSLISNTFEYSLQRVNPKLTLPYWDFTIEDFEAEKSFDDDDLKIVSPIFQESWFGSADPDDNIVKDGRWANTEIPAMYPGDPGDLNPDVYGLLRSRWNVNSSPYLTRGMGTLCNTYDVTQIYPWPTCELHYWMATEYSDFYSWVWTSMYAPHGPVHTWIGGVLNCEETMASVSSLVGEDNANSLALYAFDQRKNFWRDGFFDCEGTAEAGATEDVVFSEGMCGCLGFDLSSNSDDWQTIYYNSTIDFDNVISEYDDETKRMVVAEVCASTIHDGDHLQAGSSLDPTFWPMHPTMERLFMFARLTGNTNDLDWPDADSSSSNEMISRYGDDCVGHGGSDVFPFDLLDSDHDGFEIKTGMKGNPETGNSFTNREVLAAMDPRVNQLSYVYDTFKWDHCLGSGYDFDTAFDFSSTASAEDKAKSTMKNEPTMRNPWANLKKSGVGASQGSTKKASKGKN</sequence>
<dbReference type="InterPro" id="IPR002227">
    <property type="entry name" value="Tyrosinase_Cu-bd"/>
</dbReference>
<evidence type="ECO:0000259" key="3">
    <source>
        <dbReference type="Pfam" id="PF00264"/>
    </source>
</evidence>